<protein>
    <submittedName>
        <fullName evidence="2">Uncharacterized protein</fullName>
    </submittedName>
</protein>
<dbReference type="VEuPathDB" id="PlasmoDB:PVBDA_0501620"/>
<name>A0A6V7RXA0_PLAVN</name>
<proteinExistence type="predicted"/>
<dbReference type="EMBL" id="LR865383">
    <property type="protein sequence ID" value="CAD2087148.1"/>
    <property type="molecule type" value="Genomic_DNA"/>
</dbReference>
<reference evidence="2 3" key="1">
    <citation type="submission" date="2020-08" db="EMBL/GenBank/DDBJ databases">
        <authorList>
            <person name="Ramaprasad A."/>
        </authorList>
    </citation>
    <scope>NUCLEOTIDE SEQUENCE [LARGE SCALE GENOMIC DNA]</scope>
</reference>
<evidence type="ECO:0000256" key="1">
    <source>
        <dbReference type="SAM" id="MobiDB-lite"/>
    </source>
</evidence>
<sequence>MSNTSLNIKSDGYNNYEDNKNPKSQIFSDSDDEEVEAFSIVVNKEGKFYKKLYTFIQSKAEYISLILRSQNVTKHEDSIPKWDYKKTYKKPILKKKENDKDRENALNTINEIVKNKFPKYSEDHINLYMKEILANPPQEKCSLHNVFFQRDEKKMFIKHNLISYILNFMDFQTLIRFKECSKIDNEVVSLYLRKILYSLSFKDNEIKTNIHYWKNVINYFFLKTGILSPIDRTNYSLVLSELEKNKSFCIITKDSMTSNIFISLDYFTENLIKTCNHNNPLPHTCDDQNEIKGTVYFKSEKITLTQFISEYYKRLKINDDELMWNIFHFRKHPEFLSLLFLEYVKCMLSVLSKYNGSCTFKKTEYLVNSGHHISHRIWIQMFYEYGYEPTKEKNKVTQKGGPQENRPKNTKLSSPLANNNNNNNRTLYLTIADHYKWDA</sequence>
<dbReference type="AlphaFoldDB" id="A0A6V7RXA0"/>
<evidence type="ECO:0000313" key="2">
    <source>
        <dbReference type="EMBL" id="CAD2087148.1"/>
    </source>
</evidence>
<evidence type="ECO:0000313" key="3">
    <source>
        <dbReference type="Proteomes" id="UP000515550"/>
    </source>
</evidence>
<accession>A0A6V7RXA0</accession>
<gene>
    <name evidence="2" type="ORF">PVBDA_0501620</name>
</gene>
<feature type="region of interest" description="Disordered" evidence="1">
    <location>
        <begin position="393"/>
        <end position="421"/>
    </location>
</feature>
<dbReference type="Proteomes" id="UP000515550">
    <property type="component" value="Chromosome PVBDA_05"/>
</dbReference>
<organism evidence="2 3">
    <name type="scientific">Plasmodium vinckei brucechwatti</name>
    <dbReference type="NCBI Taxonomy" id="119398"/>
    <lineage>
        <taxon>Eukaryota</taxon>
        <taxon>Sar</taxon>
        <taxon>Alveolata</taxon>
        <taxon>Apicomplexa</taxon>
        <taxon>Aconoidasida</taxon>
        <taxon>Haemosporida</taxon>
        <taxon>Plasmodiidae</taxon>
        <taxon>Plasmodium</taxon>
        <taxon>Plasmodium (Vinckeia)</taxon>
    </lineage>
</organism>
<feature type="region of interest" description="Disordered" evidence="1">
    <location>
        <begin position="1"/>
        <end position="28"/>
    </location>
</feature>